<dbReference type="EMBL" id="LQRT01000024">
    <property type="protein sequence ID" value="KZS39661.1"/>
    <property type="molecule type" value="Genomic_DNA"/>
</dbReference>
<dbReference type="RefSeq" id="WP_066315343.1">
    <property type="nucleotide sequence ID" value="NZ_LQRT01000024.1"/>
</dbReference>
<proteinExistence type="predicted"/>
<dbReference type="PROSITE" id="PS51257">
    <property type="entry name" value="PROKAR_LIPOPROTEIN"/>
    <property type="match status" value="1"/>
</dbReference>
<organism evidence="1 2">
    <name type="scientific">Aquimarina aggregata</name>
    <dbReference type="NCBI Taxonomy" id="1642818"/>
    <lineage>
        <taxon>Bacteria</taxon>
        <taxon>Pseudomonadati</taxon>
        <taxon>Bacteroidota</taxon>
        <taxon>Flavobacteriia</taxon>
        <taxon>Flavobacteriales</taxon>
        <taxon>Flavobacteriaceae</taxon>
        <taxon>Aquimarina</taxon>
    </lineage>
</organism>
<keyword evidence="2" id="KW-1185">Reference proteome</keyword>
<dbReference type="Proteomes" id="UP000076715">
    <property type="component" value="Unassembled WGS sequence"/>
</dbReference>
<evidence type="ECO:0000313" key="2">
    <source>
        <dbReference type="Proteomes" id="UP000076715"/>
    </source>
</evidence>
<accession>A0A162ZA54</accession>
<dbReference type="GO" id="GO:0008237">
    <property type="term" value="F:metallopeptidase activity"/>
    <property type="evidence" value="ECO:0007669"/>
    <property type="project" value="InterPro"/>
</dbReference>
<evidence type="ECO:0008006" key="3">
    <source>
        <dbReference type="Google" id="ProtNLM"/>
    </source>
</evidence>
<evidence type="ECO:0000313" key="1">
    <source>
        <dbReference type="EMBL" id="KZS39661.1"/>
    </source>
</evidence>
<dbReference type="OrthoDB" id="785995at2"/>
<reference evidence="1 2" key="1">
    <citation type="submission" date="2016-01" db="EMBL/GenBank/DDBJ databases">
        <title>The draft genome sequence of Aquimarina sp. RZW4-3-2.</title>
        <authorList>
            <person name="Wang Y."/>
        </authorList>
    </citation>
    <scope>NUCLEOTIDE SEQUENCE [LARGE SCALE GENOMIC DNA]</scope>
    <source>
        <strain evidence="1 2">RZW4-3-2</strain>
    </source>
</reference>
<dbReference type="Gene3D" id="3.40.390.10">
    <property type="entry name" value="Collagenase (Catalytic Domain)"/>
    <property type="match status" value="1"/>
</dbReference>
<gene>
    <name evidence="1" type="ORF">AWE51_08395</name>
</gene>
<dbReference type="SUPFAM" id="SSF55486">
    <property type="entry name" value="Metalloproteases ('zincins'), catalytic domain"/>
    <property type="match status" value="1"/>
</dbReference>
<dbReference type="InterPro" id="IPR024079">
    <property type="entry name" value="MetalloPept_cat_dom_sf"/>
</dbReference>
<dbReference type="AlphaFoldDB" id="A0A162ZA54"/>
<protein>
    <recommendedName>
        <fullName evidence="3">Peptidase</fullName>
    </recommendedName>
</protein>
<sequence>MKKITFVLLSIVIVTIVLSCEKKETLNELLGKTTMLTTSQLEKLLALGVNVDNVTLENLRLFDGTLEKNLVLGDITIPVAKIDEYVTLKTSENNKQQLEVSNIVAPEYRNIKIVGYSGEGFALTSKMRTALSWAVSNYNNLSTTLNFSLTYGTDTDTADIIVYKVEGEAGGSAGFPSINGKPYKYVRINSDTDNLTINMNEHIITHEIGHCIGLRHKDWMNPCGKGLISDVEFKLIQDKSAFLFEDSIMQSCFSSTSDGEFTDADKNLITFLYQKK</sequence>
<dbReference type="STRING" id="1642818.AWE51_08395"/>
<dbReference type="InterPro" id="IPR024653">
    <property type="entry name" value="Peptidase_M10/M27/M57"/>
</dbReference>
<name>A0A162ZA54_9FLAO</name>
<dbReference type="Pfam" id="PF12388">
    <property type="entry name" value="Peptidase_M57"/>
    <property type="match status" value="1"/>
</dbReference>
<comment type="caution">
    <text evidence="1">The sequence shown here is derived from an EMBL/GenBank/DDBJ whole genome shotgun (WGS) entry which is preliminary data.</text>
</comment>